<dbReference type="Pfam" id="PF03140">
    <property type="entry name" value="DUF247"/>
    <property type="match status" value="1"/>
</dbReference>
<dbReference type="Proteomes" id="UP001652660">
    <property type="component" value="Chromosome 8c"/>
</dbReference>
<name>A0A6P6TZH5_COFAR</name>
<dbReference type="GeneID" id="113706129"/>
<dbReference type="OrthoDB" id="1621957at2759"/>
<dbReference type="PANTHER" id="PTHR31549">
    <property type="entry name" value="PROTEIN, PUTATIVE (DUF247)-RELATED-RELATED"/>
    <property type="match status" value="1"/>
</dbReference>
<sequence length="540" mass="61395">MERSYSYSSATVPLSSCARGWVDRISNIFRKEIAVDIDHLPPVSVFEVPKTLSLKKPEAYTPQLIAMGPYHHLRPELYQMERYKLAAIKEISTPEQISNFQHIVINRLKEIDPSIRACYNKFMDYDQDTLAWIIAIDGCFFLHILHSYLVQDETTDRRLLDNTIVTRDIMMLENQLPFVLLKEIRKSLQVSPNSNDQGEKDDIDLISMLFQLCEAQSPVKFSIDKTNKCRYRRPLHLLDMMYHMIVNVPGPAVSGCLENGPIQVVPTYTEFRNSSTSSSSSFSTDNEDPDVAHNNFETILDVVETIGPMHTQRFLSPVKFVSSIPWSTISGLYRKGNLGTGEQNSEHDEIEIPSVSHLWRYAKVQCKPFIGSIQEIKFVEEEAALYLPVMNLNASSEVIMRNLVAYEAAMCKSTLKFARYVNLMNGIIDTAEDVKLLKQNGVIKGALTDGEIADQFNGMQRCYACSDHKSNIEVAVEKVNKFYGKKLLVWTVRGLKKNLYASWKCLALVSTGALLLVLGLQTFCDFYECTKLWNFHQGSS</sequence>
<dbReference type="AlphaFoldDB" id="A0A6P6TZH5"/>
<reference evidence="2" key="2">
    <citation type="submission" date="2025-08" db="UniProtKB">
        <authorList>
            <consortium name="RefSeq"/>
        </authorList>
    </citation>
    <scope>IDENTIFICATION</scope>
    <source>
        <tissue evidence="2">Leaves</tissue>
    </source>
</reference>
<organism evidence="1 2">
    <name type="scientific">Coffea arabica</name>
    <name type="common">Arabian coffee</name>
    <dbReference type="NCBI Taxonomy" id="13443"/>
    <lineage>
        <taxon>Eukaryota</taxon>
        <taxon>Viridiplantae</taxon>
        <taxon>Streptophyta</taxon>
        <taxon>Embryophyta</taxon>
        <taxon>Tracheophyta</taxon>
        <taxon>Spermatophyta</taxon>
        <taxon>Magnoliopsida</taxon>
        <taxon>eudicotyledons</taxon>
        <taxon>Gunneridae</taxon>
        <taxon>Pentapetalae</taxon>
        <taxon>asterids</taxon>
        <taxon>lamiids</taxon>
        <taxon>Gentianales</taxon>
        <taxon>Rubiaceae</taxon>
        <taxon>Ixoroideae</taxon>
        <taxon>Gardenieae complex</taxon>
        <taxon>Bertiereae - Coffeeae clade</taxon>
        <taxon>Coffeeae</taxon>
        <taxon>Coffea</taxon>
    </lineage>
</organism>
<protein>
    <submittedName>
        <fullName evidence="2">UPF0481 protein At3g02645</fullName>
    </submittedName>
</protein>
<accession>A0A6P6TZH5</accession>
<proteinExistence type="predicted"/>
<reference evidence="1" key="1">
    <citation type="journal article" date="2025" name="Foods">
        <title>Unveiling the Microbial Signatures of Arabica Coffee Cherries: Insights into Ripeness Specific Diversity, Functional Traits, and Implications for Quality and Safety.</title>
        <authorList>
            <consortium name="RefSeq"/>
            <person name="Tenea G.N."/>
            <person name="Cifuentes V."/>
            <person name="Reyes P."/>
            <person name="Cevallos-Vallejos M."/>
        </authorList>
    </citation>
    <scope>NUCLEOTIDE SEQUENCE [LARGE SCALE GENOMIC DNA]</scope>
</reference>
<gene>
    <name evidence="2" type="primary">LOC113706129</name>
</gene>
<evidence type="ECO:0000313" key="1">
    <source>
        <dbReference type="Proteomes" id="UP001652660"/>
    </source>
</evidence>
<evidence type="ECO:0000313" key="2">
    <source>
        <dbReference type="RefSeq" id="XP_027083820.2"/>
    </source>
</evidence>
<dbReference type="PANTHER" id="PTHR31549:SF167">
    <property type="match status" value="1"/>
</dbReference>
<keyword evidence="1" id="KW-1185">Reference proteome</keyword>
<dbReference type="RefSeq" id="XP_027083820.2">
    <property type="nucleotide sequence ID" value="XM_027228019.2"/>
</dbReference>
<dbReference type="InterPro" id="IPR004158">
    <property type="entry name" value="DUF247_pln"/>
</dbReference>